<reference evidence="5 6" key="1">
    <citation type="journal article" date="2015" name="Stand. Genomic Sci.">
        <title>Genomic Encyclopedia of Bacterial and Archaeal Type Strains, Phase III: the genomes of soil and plant-associated and newly described type strains.</title>
        <authorList>
            <person name="Whitman W.B."/>
            <person name="Woyke T."/>
            <person name="Klenk H.P."/>
            <person name="Zhou Y."/>
            <person name="Lilburn T.G."/>
            <person name="Beck B.J."/>
            <person name="De Vos P."/>
            <person name="Vandamme P."/>
            <person name="Eisen J.A."/>
            <person name="Garrity G."/>
            <person name="Hugenholtz P."/>
            <person name="Kyrpides N.C."/>
        </authorList>
    </citation>
    <scope>NUCLEOTIDE SEQUENCE [LARGE SCALE GENOMIC DNA]</scope>
    <source>
        <strain evidence="5 6">CGMCC 1.10116</strain>
    </source>
</reference>
<dbReference type="InterPro" id="IPR041522">
    <property type="entry name" value="CdaR_GGDEF"/>
</dbReference>
<keyword evidence="6" id="KW-1185">Reference proteome</keyword>
<dbReference type="AlphaFoldDB" id="A0A562QCR5"/>
<dbReference type="InterPro" id="IPR025736">
    <property type="entry name" value="PucR_C-HTH_dom"/>
</dbReference>
<comment type="similarity">
    <text evidence="1">Belongs to the CdaR family.</text>
</comment>
<dbReference type="InterPro" id="IPR042070">
    <property type="entry name" value="PucR_C-HTH_sf"/>
</dbReference>
<dbReference type="EMBL" id="VLKZ01000009">
    <property type="protein sequence ID" value="TWI54541.1"/>
    <property type="molecule type" value="Genomic_DNA"/>
</dbReference>
<dbReference type="PANTHER" id="PTHR33744">
    <property type="entry name" value="CARBOHYDRATE DIACID REGULATOR"/>
    <property type="match status" value="1"/>
</dbReference>
<sequence length="551" mass="63130">MKLIDVLNLSTFKDATVVAGQLGLTNPVQSVNLMDAPDIIHYLNAEQLLLTTAYSLHHDRQALIELVQQMAKQGCAGLGLKTKRYIEEIPEEIITEANKLNFPIIELPLHYSLGEMLNESLGCILKERTEELNYALNTHKEFSNIVMSGGGFSSVIASLSSLLDAPVVLLNYRLDILSSSHRIDQDSFFEVYWHIHDLIHRQEIDQYLALTLPNEETSSPYKEFSLYPINTVNQQKGYVVILGKAKSHNNSFLLAIEQASNVISFEFMKLHALEQHSRRLKNEFFTDLIDGTIATEEEIQSRGKTYALDKSLQYVCITFKIDGGSDYSLENYPLQAEKEMNNKRDVIYELVEVLIGKQFNSSIVFSKGDLFGILIGFDFYNESVEKNLLDVIRQTQDEVYHTLDTGLSFGISNIAEKLNDIGIAFQEAVDSLRMGYRENKNKFIKTYRTKELTELLKTIPSQKLKEFYQTSLKELAYPKDKEKKDLVQTLSYFLNNNCQIAETAKSMFVHRNTVIYRIKKCEELLGRDIKSSDETMRLRMAFFIQSFLLQK</sequence>
<dbReference type="Pfam" id="PF13556">
    <property type="entry name" value="HTH_30"/>
    <property type="match status" value="1"/>
</dbReference>
<dbReference type="Gene3D" id="1.10.10.2840">
    <property type="entry name" value="PucR C-terminal helix-turn-helix domain"/>
    <property type="match status" value="1"/>
</dbReference>
<evidence type="ECO:0000259" key="2">
    <source>
        <dbReference type="Pfam" id="PF07905"/>
    </source>
</evidence>
<organism evidence="5 6">
    <name type="scientific">Halalkalibacter nanhaiisediminis</name>
    <dbReference type="NCBI Taxonomy" id="688079"/>
    <lineage>
        <taxon>Bacteria</taxon>
        <taxon>Bacillati</taxon>
        <taxon>Bacillota</taxon>
        <taxon>Bacilli</taxon>
        <taxon>Bacillales</taxon>
        <taxon>Bacillaceae</taxon>
        <taxon>Halalkalibacter</taxon>
    </lineage>
</organism>
<evidence type="ECO:0000313" key="6">
    <source>
        <dbReference type="Proteomes" id="UP000315711"/>
    </source>
</evidence>
<dbReference type="Proteomes" id="UP000315711">
    <property type="component" value="Unassembled WGS sequence"/>
</dbReference>
<gene>
    <name evidence="5" type="ORF">IQ10_03094</name>
</gene>
<feature type="domain" description="PucR C-terminal helix-turn-helix" evidence="3">
    <location>
        <begin position="486"/>
        <end position="542"/>
    </location>
</feature>
<comment type="caution">
    <text evidence="5">The sequence shown here is derived from an EMBL/GenBank/DDBJ whole genome shotgun (WGS) entry which is preliminary data.</text>
</comment>
<dbReference type="InterPro" id="IPR051448">
    <property type="entry name" value="CdaR-like_regulators"/>
</dbReference>
<evidence type="ECO:0000256" key="1">
    <source>
        <dbReference type="ARBA" id="ARBA00006754"/>
    </source>
</evidence>
<evidence type="ECO:0000313" key="5">
    <source>
        <dbReference type="EMBL" id="TWI54541.1"/>
    </source>
</evidence>
<dbReference type="Pfam" id="PF17853">
    <property type="entry name" value="GGDEF_2"/>
    <property type="match status" value="1"/>
</dbReference>
<dbReference type="PANTHER" id="PTHR33744:SF1">
    <property type="entry name" value="DNA-BINDING TRANSCRIPTIONAL ACTIVATOR ADER"/>
    <property type="match status" value="1"/>
</dbReference>
<feature type="domain" description="Purine catabolism PurC-like" evidence="2">
    <location>
        <begin position="5"/>
        <end position="119"/>
    </location>
</feature>
<protein>
    <submittedName>
        <fullName evidence="5">PucR family transcriptional regulator</fullName>
    </submittedName>
</protein>
<dbReference type="RefSeq" id="WP_144451326.1">
    <property type="nucleotide sequence ID" value="NZ_VLKZ01000009.1"/>
</dbReference>
<accession>A0A562QCR5</accession>
<evidence type="ECO:0000259" key="3">
    <source>
        <dbReference type="Pfam" id="PF13556"/>
    </source>
</evidence>
<dbReference type="InterPro" id="IPR012914">
    <property type="entry name" value="PucR_dom"/>
</dbReference>
<feature type="domain" description="CdaR GGDEF-like" evidence="4">
    <location>
        <begin position="291"/>
        <end position="434"/>
    </location>
</feature>
<proteinExistence type="inferred from homology"/>
<evidence type="ECO:0000259" key="4">
    <source>
        <dbReference type="Pfam" id="PF17853"/>
    </source>
</evidence>
<dbReference type="OrthoDB" id="142218at2"/>
<dbReference type="Pfam" id="PF07905">
    <property type="entry name" value="PucR"/>
    <property type="match status" value="1"/>
</dbReference>
<name>A0A562QCR5_9BACI</name>